<evidence type="ECO:0000256" key="1">
    <source>
        <dbReference type="ARBA" id="ARBA00022729"/>
    </source>
</evidence>
<evidence type="ECO:0000256" key="2">
    <source>
        <dbReference type="SAM" id="SignalP"/>
    </source>
</evidence>
<dbReference type="OrthoDB" id="9807669at2"/>
<organism evidence="4 5">
    <name type="scientific">Luteibaculum oceani</name>
    <dbReference type="NCBI Taxonomy" id="1294296"/>
    <lineage>
        <taxon>Bacteria</taxon>
        <taxon>Pseudomonadati</taxon>
        <taxon>Bacteroidota</taxon>
        <taxon>Flavobacteriia</taxon>
        <taxon>Flavobacteriales</taxon>
        <taxon>Luteibaculaceae</taxon>
        <taxon>Luteibaculum</taxon>
    </lineage>
</organism>
<accession>A0A5C6V9G9</accession>
<dbReference type="Proteomes" id="UP000321168">
    <property type="component" value="Unassembled WGS sequence"/>
</dbReference>
<feature type="domain" description="Secretion system C-terminal sorting" evidence="3">
    <location>
        <begin position="629"/>
        <end position="704"/>
    </location>
</feature>
<reference evidence="4 5" key="1">
    <citation type="submission" date="2019-08" db="EMBL/GenBank/DDBJ databases">
        <title>Genome of Luteibaculum oceani JCM 18817.</title>
        <authorList>
            <person name="Bowman J.P."/>
        </authorList>
    </citation>
    <scope>NUCLEOTIDE SEQUENCE [LARGE SCALE GENOMIC DNA]</scope>
    <source>
        <strain evidence="4 5">JCM 18817</strain>
    </source>
</reference>
<keyword evidence="5" id="KW-1185">Reference proteome</keyword>
<dbReference type="RefSeq" id="WP_147013856.1">
    <property type="nucleotide sequence ID" value="NZ_VORB01000003.1"/>
</dbReference>
<sequence>MKKIYALGVAALISGGAFAQSAITKDLPHLPGKVGAPVQTEQGALLEGREARAMKMMDVRKTPGDVVASFNFDDNLEGWYPDTLNIPDSVPTFYRFEHQTDSTLDGPFSAQAVNSQSPKGFAGFEVDRQTQENGIPYITERCWAGLTSPVMDLSSAAAEKDELIMYFHNVYRHCCSFILELRLDISVDGGQTFPGDKRINIFPFDGVTNVGGNRNVRSGGDNFTIVPIGTEVFANEADLSNVVFRFTWDGSVVDANGQTSNVYYWGLDDISIEVASTTDLLITDADYGDPVGDWDYRKMPEQFIDGYPMRVEVTNNGSDAASFRAYVELTNDALGKTVTDSTDLITIGGFSDTAIVYPTFTSYDINEDWLGEWSITHYIKADASTPDKIVNSLDTFQVVPIEVTTSLWSHARDWTGGVTVTREHRDGARPGMGIAQAIELPPNVSTARLMKMRAALHDTIAGDEDSRITVPNQMDFVLEEYPDFNINGTASETFLTIYFNESTNEVNGQIEINDQQARDTRLTKEGMATPVEIIGDAYNVLTDEPFTDINREDDYHIVLRPNEPINVCAAGDNGDNGTRIYGNYGSAGEQWWIGDAAVLLDLFVEPLDKHKNIADNEKALSFQLAQNSPNPFNGVTEIAYNLETAGNVSFRVMDITGKIVENRASERMNAGKHVVSVDASNYNSGIYFYTLTVDGESITKKMIVNK</sequence>
<dbReference type="Pfam" id="PF18962">
    <property type="entry name" value="Por_Secre_tail"/>
    <property type="match status" value="1"/>
</dbReference>
<dbReference type="NCBIfam" id="TIGR04183">
    <property type="entry name" value="Por_Secre_tail"/>
    <property type="match status" value="1"/>
</dbReference>
<keyword evidence="1 2" id="KW-0732">Signal</keyword>
<feature type="signal peptide" evidence="2">
    <location>
        <begin position="1"/>
        <end position="19"/>
    </location>
</feature>
<gene>
    <name evidence="4" type="ORF">FRX97_04570</name>
</gene>
<comment type="caution">
    <text evidence="4">The sequence shown here is derived from an EMBL/GenBank/DDBJ whole genome shotgun (WGS) entry which is preliminary data.</text>
</comment>
<evidence type="ECO:0000259" key="3">
    <source>
        <dbReference type="Pfam" id="PF18962"/>
    </source>
</evidence>
<name>A0A5C6V9G9_9FLAO</name>
<dbReference type="InterPro" id="IPR026444">
    <property type="entry name" value="Secre_tail"/>
</dbReference>
<feature type="chain" id="PRO_5022990283" evidence="2">
    <location>
        <begin position="20"/>
        <end position="706"/>
    </location>
</feature>
<proteinExistence type="predicted"/>
<protein>
    <submittedName>
        <fullName evidence="4">T9SS type A sorting domain-containing protein</fullName>
    </submittedName>
</protein>
<dbReference type="EMBL" id="VORB01000003">
    <property type="protein sequence ID" value="TXC81797.1"/>
    <property type="molecule type" value="Genomic_DNA"/>
</dbReference>
<dbReference type="AlphaFoldDB" id="A0A5C6V9G9"/>
<evidence type="ECO:0000313" key="5">
    <source>
        <dbReference type="Proteomes" id="UP000321168"/>
    </source>
</evidence>
<evidence type="ECO:0000313" key="4">
    <source>
        <dbReference type="EMBL" id="TXC81797.1"/>
    </source>
</evidence>